<keyword evidence="5" id="KW-1185">Reference proteome</keyword>
<dbReference type="Proteomes" id="UP000790347">
    <property type="component" value="Unassembled WGS sequence"/>
</dbReference>
<dbReference type="GO" id="GO:0005768">
    <property type="term" value="C:endosome"/>
    <property type="evidence" value="ECO:0007669"/>
    <property type="project" value="TreeGrafter"/>
</dbReference>
<evidence type="ECO:0000256" key="1">
    <source>
        <dbReference type="SAM" id="MobiDB-lite"/>
    </source>
</evidence>
<dbReference type="InterPro" id="IPR013809">
    <property type="entry name" value="ENTH"/>
</dbReference>
<dbReference type="EMBL" id="ASGP02000002">
    <property type="protein sequence ID" value="KAH9521951.1"/>
    <property type="molecule type" value="Genomic_DNA"/>
</dbReference>
<dbReference type="Proteomes" id="UP000828236">
    <property type="component" value="Unassembled WGS sequence"/>
</dbReference>
<proteinExistence type="predicted"/>
<accession>A0A922L6B1</accession>
<reference evidence="4" key="1">
    <citation type="submission" date="2013-05" db="EMBL/GenBank/DDBJ databases">
        <authorList>
            <person name="Yim A.K.Y."/>
            <person name="Chan T.F."/>
            <person name="Ji K.M."/>
            <person name="Liu X.Y."/>
            <person name="Zhou J.W."/>
            <person name="Li R.Q."/>
            <person name="Yang K.Y."/>
            <person name="Li J."/>
            <person name="Li M."/>
            <person name="Law P.T.W."/>
            <person name="Wu Y.L."/>
            <person name="Cai Z.L."/>
            <person name="Qin H."/>
            <person name="Bao Y."/>
            <person name="Leung R.K.K."/>
            <person name="Ng P.K.S."/>
            <person name="Zou J."/>
            <person name="Zhong X.J."/>
            <person name="Ran P.X."/>
            <person name="Zhong N.S."/>
            <person name="Liu Z.G."/>
            <person name="Tsui S.K.W."/>
        </authorList>
    </citation>
    <scope>NUCLEOTIDE SEQUENCE</scope>
    <source>
        <strain evidence="4">Derf</strain>
        <tissue evidence="4">Whole organism</tissue>
    </source>
</reference>
<comment type="caution">
    <text evidence="4">The sequence shown here is derived from an EMBL/GenBank/DDBJ whole genome shotgun (WGS) entry which is preliminary data.</text>
</comment>
<organism evidence="4 5">
    <name type="scientific">Dermatophagoides farinae</name>
    <name type="common">American house dust mite</name>
    <dbReference type="NCBI Taxonomy" id="6954"/>
    <lineage>
        <taxon>Eukaryota</taxon>
        <taxon>Metazoa</taxon>
        <taxon>Ecdysozoa</taxon>
        <taxon>Arthropoda</taxon>
        <taxon>Chelicerata</taxon>
        <taxon>Arachnida</taxon>
        <taxon>Acari</taxon>
        <taxon>Acariformes</taxon>
        <taxon>Sarcoptiformes</taxon>
        <taxon>Astigmata</taxon>
        <taxon>Psoroptidia</taxon>
        <taxon>Analgoidea</taxon>
        <taxon>Pyroglyphidae</taxon>
        <taxon>Dermatophagoidinae</taxon>
        <taxon>Dermatophagoides</taxon>
    </lineage>
</organism>
<dbReference type="FunFam" id="1.25.40.90:FF:000006">
    <property type="entry name" value="Clathrin interactor 1"/>
    <property type="match status" value="1"/>
</dbReference>
<evidence type="ECO:0000259" key="2">
    <source>
        <dbReference type="PROSITE" id="PS50942"/>
    </source>
</evidence>
<dbReference type="Gene3D" id="1.25.40.90">
    <property type="match status" value="1"/>
</dbReference>
<feature type="compositionally biased region" description="Low complexity" evidence="1">
    <location>
        <begin position="215"/>
        <end position="226"/>
    </location>
</feature>
<name>A0A922L6B1_DERFA</name>
<dbReference type="PROSITE" id="PS50942">
    <property type="entry name" value="ENTH"/>
    <property type="match status" value="1"/>
</dbReference>
<evidence type="ECO:0000313" key="5">
    <source>
        <dbReference type="Proteomes" id="UP000790347"/>
    </source>
</evidence>
<dbReference type="InterPro" id="IPR008942">
    <property type="entry name" value="ENTH_VHS"/>
</dbReference>
<reference evidence="3" key="2">
    <citation type="submission" date="2020-06" db="EMBL/GenBank/DDBJ databases">
        <authorList>
            <person name="Ji K."/>
            <person name="Li J."/>
        </authorList>
    </citation>
    <scope>NUCLEOTIDE SEQUENCE</scope>
    <source>
        <strain evidence="3">JKM2019</strain>
        <tissue evidence="3">Whole body</tissue>
    </source>
</reference>
<feature type="region of interest" description="Disordered" evidence="1">
    <location>
        <begin position="163"/>
        <end position="247"/>
    </location>
</feature>
<dbReference type="PANTHER" id="PTHR12276:SF45">
    <property type="entry name" value="CLATHRIN INTERACTOR 1"/>
    <property type="match status" value="1"/>
</dbReference>
<dbReference type="SUPFAM" id="SSF48464">
    <property type="entry name" value="ENTH/VHS domain"/>
    <property type="match status" value="1"/>
</dbReference>
<dbReference type="OrthoDB" id="4033880at2759"/>
<dbReference type="GO" id="GO:0006897">
    <property type="term" value="P:endocytosis"/>
    <property type="evidence" value="ECO:0007669"/>
    <property type="project" value="TreeGrafter"/>
</dbReference>
<evidence type="ECO:0000313" key="4">
    <source>
        <dbReference type="EMBL" id="KAH9521951.1"/>
    </source>
</evidence>
<dbReference type="GO" id="GO:0005543">
    <property type="term" value="F:phospholipid binding"/>
    <property type="evidence" value="ECO:0007669"/>
    <property type="project" value="TreeGrafter"/>
</dbReference>
<feature type="domain" description="ENTH" evidence="2">
    <location>
        <begin position="16"/>
        <end position="149"/>
    </location>
</feature>
<reference evidence="3" key="3">
    <citation type="journal article" date="2021" name="World Allergy Organ. J.">
        <title>Chromosome-level assembly of Dermatophagoides farinae genome and transcriptome reveals two novel allergens Der f 37 and Der f 39.</title>
        <authorList>
            <person name="Chen J."/>
            <person name="Cai Z."/>
            <person name="Fan D."/>
            <person name="Hu J."/>
            <person name="Hou Y."/>
            <person name="He Y."/>
            <person name="Zhang Z."/>
            <person name="Zhao Z."/>
            <person name="Gao P."/>
            <person name="Hu W."/>
            <person name="Sun J."/>
            <person name="Li J."/>
            <person name="Ji K."/>
        </authorList>
    </citation>
    <scope>NUCLEOTIDE SEQUENCE</scope>
    <source>
        <strain evidence="3">JKM2019</strain>
    </source>
</reference>
<dbReference type="PANTHER" id="PTHR12276">
    <property type="entry name" value="EPSIN/ENT-RELATED"/>
    <property type="match status" value="1"/>
</dbReference>
<evidence type="ECO:0000313" key="3">
    <source>
        <dbReference type="EMBL" id="KAH7639429.1"/>
    </source>
</evidence>
<dbReference type="GO" id="GO:0030125">
    <property type="term" value="C:clathrin vesicle coat"/>
    <property type="evidence" value="ECO:0007669"/>
    <property type="project" value="TreeGrafter"/>
</dbReference>
<dbReference type="GO" id="GO:0030276">
    <property type="term" value="F:clathrin binding"/>
    <property type="evidence" value="ECO:0007669"/>
    <property type="project" value="TreeGrafter"/>
</dbReference>
<dbReference type="AlphaFoldDB" id="A0A922L6B1"/>
<reference evidence="4" key="4">
    <citation type="journal article" date="2022" name="Res Sq">
        <title>Comparative Genomics Reveals Insights into the Divergent Evolution of Astigmatic Mites and Household Pest Adaptations.</title>
        <authorList>
            <person name="Xiong Q."/>
            <person name="Wan A.T.-Y."/>
            <person name="Liu X.-Y."/>
            <person name="Fung C.S.-H."/>
            <person name="Xiao X."/>
            <person name="Malainual N."/>
            <person name="Hou J."/>
            <person name="Wang L."/>
            <person name="Wang M."/>
            <person name="Yang K."/>
            <person name="Cui Y."/>
            <person name="Leung E."/>
            <person name="Nong W."/>
            <person name="Shin S.-K."/>
            <person name="Au S."/>
            <person name="Jeong K.Y."/>
            <person name="Chew F.T."/>
            <person name="Hui J."/>
            <person name="Leung T.F."/>
            <person name="Tungtrongchitr A."/>
            <person name="Zhong N."/>
            <person name="Liu Z."/>
            <person name="Tsui S."/>
        </authorList>
    </citation>
    <scope>NUCLEOTIDE SEQUENCE</scope>
    <source>
        <strain evidence="4">Derf</strain>
        <tissue evidence="4">Whole organism</tissue>
    </source>
</reference>
<sequence length="542" mass="60360">MNVMWKVRDLYDKATNIIMNYTEVEAKVREATNDEAWGPTGRQMQEIAQHTFTYEYYPEVMNMLWKRMLQDNMYNWRRTYKSLQLLNYLVINGSERVVTSAREHIYDLRRLENYTFIDDFGKDQGINVRQRAKLLIELIQDDEKVRQERKKAKQYKDKFVGVSNQSSYSDRDRDSWSDYSPRKSDKPYDGAFKDEIEQQPKRYDDIQDNNEYSQPSSSPSKAKAASTAENNSGSNQQQQPAKQRTTRNVKKIDLGAAALYAQEHANSKPAESNANDSDLLSVVPTSNSQTKTADLLGDLFGGLTVTSTLSESATGEEFADFSQFVGPTIPRSEPTPIVNKLAINNNSSTEDFADFQSAFDSITSKAVQPILSSNVVDLMTETSSNKPSDSAAFAAMNPFLANTLTEPTKPLFDTMSLLTPVAANNHLQSTAQQTAIKSEDTSSCSSSSHKIGETWSGLNTNINFDNILDLKNSKPAVLTINQLAQANNQHMAKVTAANAQTPPGQFGFGLNNSLSPVSSSSTPMSPVADNHRTDWSGQNSLI</sequence>
<feature type="compositionally biased region" description="Basic and acidic residues" evidence="1">
    <location>
        <begin position="169"/>
        <end position="205"/>
    </location>
</feature>
<dbReference type="Pfam" id="PF01417">
    <property type="entry name" value="ENTH"/>
    <property type="match status" value="1"/>
</dbReference>
<protein>
    <submittedName>
        <fullName evidence="3 4">Clathrin interactor 1</fullName>
    </submittedName>
</protein>
<dbReference type="EMBL" id="SDOV01000007">
    <property type="protein sequence ID" value="KAH7639429.1"/>
    <property type="molecule type" value="Genomic_DNA"/>
</dbReference>
<feature type="compositionally biased region" description="Low complexity" evidence="1">
    <location>
        <begin position="513"/>
        <end position="526"/>
    </location>
</feature>
<dbReference type="GO" id="GO:0005886">
    <property type="term" value="C:plasma membrane"/>
    <property type="evidence" value="ECO:0007669"/>
    <property type="project" value="TreeGrafter"/>
</dbReference>
<dbReference type="SMART" id="SM00273">
    <property type="entry name" value="ENTH"/>
    <property type="match status" value="1"/>
</dbReference>
<gene>
    <name evidence="4" type="primary">CLINT1</name>
    <name evidence="4" type="ORF">DERF_005561</name>
    <name evidence="3" type="ORF">HUG17_3462</name>
</gene>
<feature type="compositionally biased region" description="Polar residues" evidence="1">
    <location>
        <begin position="227"/>
        <end position="243"/>
    </location>
</feature>
<feature type="region of interest" description="Disordered" evidence="1">
    <location>
        <begin position="511"/>
        <end position="542"/>
    </location>
</feature>
<dbReference type="CDD" id="cd16989">
    <property type="entry name" value="ENTH_EpsinR"/>
    <property type="match status" value="1"/>
</dbReference>